<proteinExistence type="predicted"/>
<name>A0A9D0ZM36_9FIRM</name>
<accession>A0A9D0ZM36</accession>
<dbReference type="AlphaFoldDB" id="A0A9D0ZM36"/>
<gene>
    <name evidence="1" type="ORF">IAA52_08670</name>
</gene>
<sequence>MSASAQERMAARLFLEAVFPTMQVLLDDDPKLHRSFENFHATVQFGARDGDELLCCHLVFDGPHVDVIQGPAEKPNLTLTFSSIEKMNALLRGGLALPGIRGNLLLLPKILSLLMGLMIMSPKNIPKTPEKQALKVKCSLYMITRALSKYNKLGDPDMQEFCRRQPDRIYQFTVADGGDPNAIACYLRVKAGNSKSGHGVYTRRTPFVHFCFKSVEGAMKVLQKQVEFVKAVELGYVETIGSPEYACYLNDYMAILQGMLT</sequence>
<reference evidence="1" key="2">
    <citation type="journal article" date="2021" name="PeerJ">
        <title>Extensive microbial diversity within the chicken gut microbiome revealed by metagenomics and culture.</title>
        <authorList>
            <person name="Gilroy R."/>
            <person name="Ravi A."/>
            <person name="Getino M."/>
            <person name="Pursley I."/>
            <person name="Horton D.L."/>
            <person name="Alikhan N.F."/>
            <person name="Baker D."/>
            <person name="Gharbi K."/>
            <person name="Hall N."/>
            <person name="Watson M."/>
            <person name="Adriaenssens E.M."/>
            <person name="Foster-Nyarko E."/>
            <person name="Jarju S."/>
            <person name="Secka A."/>
            <person name="Antonio M."/>
            <person name="Oren A."/>
            <person name="Chaudhuri R.R."/>
            <person name="La Ragione R."/>
            <person name="Hildebrand F."/>
            <person name="Pallen M.J."/>
        </authorList>
    </citation>
    <scope>NUCLEOTIDE SEQUENCE</scope>
    <source>
        <strain evidence="1">ChiSjej6B24-2974</strain>
    </source>
</reference>
<evidence type="ECO:0000313" key="1">
    <source>
        <dbReference type="EMBL" id="HIQ83163.1"/>
    </source>
</evidence>
<comment type="caution">
    <text evidence="1">The sequence shown here is derived from an EMBL/GenBank/DDBJ whole genome shotgun (WGS) entry which is preliminary data.</text>
</comment>
<dbReference type="Proteomes" id="UP000824260">
    <property type="component" value="Unassembled WGS sequence"/>
</dbReference>
<protein>
    <submittedName>
        <fullName evidence="1">Uncharacterized protein</fullName>
    </submittedName>
</protein>
<reference evidence="1" key="1">
    <citation type="submission" date="2020-10" db="EMBL/GenBank/DDBJ databases">
        <authorList>
            <person name="Gilroy R."/>
        </authorList>
    </citation>
    <scope>NUCLEOTIDE SEQUENCE</scope>
    <source>
        <strain evidence="1">ChiSjej6B24-2974</strain>
    </source>
</reference>
<evidence type="ECO:0000313" key="2">
    <source>
        <dbReference type="Proteomes" id="UP000824260"/>
    </source>
</evidence>
<dbReference type="EMBL" id="DVFZ01000086">
    <property type="protein sequence ID" value="HIQ83163.1"/>
    <property type="molecule type" value="Genomic_DNA"/>
</dbReference>
<organism evidence="1 2">
    <name type="scientific">Candidatus Pullichristensenella stercorigallinarum</name>
    <dbReference type="NCBI Taxonomy" id="2840909"/>
    <lineage>
        <taxon>Bacteria</taxon>
        <taxon>Bacillati</taxon>
        <taxon>Bacillota</taxon>
        <taxon>Clostridia</taxon>
        <taxon>Candidatus Pullichristensenella</taxon>
    </lineage>
</organism>